<evidence type="ECO:0000256" key="2">
    <source>
        <dbReference type="SAM" id="MobiDB-lite"/>
    </source>
</evidence>
<reference evidence="3 4" key="1">
    <citation type="journal article" date="2019" name="Sci. Rep.">
        <title>A high-quality genome of Eragrostis curvula grass provides insights into Poaceae evolution and supports new strategies to enhance forage quality.</title>
        <authorList>
            <person name="Carballo J."/>
            <person name="Santos B.A.C.M."/>
            <person name="Zappacosta D."/>
            <person name="Garbus I."/>
            <person name="Selva J.P."/>
            <person name="Gallo C.A."/>
            <person name="Diaz A."/>
            <person name="Albertini E."/>
            <person name="Caccamo M."/>
            <person name="Echenique V."/>
        </authorList>
    </citation>
    <scope>NUCLEOTIDE SEQUENCE [LARGE SCALE GENOMIC DNA]</scope>
    <source>
        <strain evidence="4">cv. Victoria</strain>
        <tissue evidence="3">Leaf</tissue>
    </source>
</reference>
<dbReference type="GO" id="GO:0017148">
    <property type="term" value="P:negative regulation of translation"/>
    <property type="evidence" value="ECO:0007669"/>
    <property type="project" value="TreeGrafter"/>
</dbReference>
<comment type="caution">
    <text evidence="3">The sequence shown here is derived from an EMBL/GenBank/DDBJ whole genome shotgun (WGS) entry which is preliminary data.</text>
</comment>
<dbReference type="GO" id="GO:0090071">
    <property type="term" value="P:negative regulation of ribosome biogenesis"/>
    <property type="evidence" value="ECO:0007669"/>
    <property type="project" value="TreeGrafter"/>
</dbReference>
<evidence type="ECO:0000313" key="4">
    <source>
        <dbReference type="Proteomes" id="UP000324897"/>
    </source>
</evidence>
<proteinExistence type="inferred from homology"/>
<dbReference type="InterPro" id="IPR004394">
    <property type="entry name" value="Iojap/RsfS/C7orf30"/>
</dbReference>
<evidence type="ECO:0000256" key="1">
    <source>
        <dbReference type="ARBA" id="ARBA00010574"/>
    </source>
</evidence>
<evidence type="ECO:0000313" key="3">
    <source>
        <dbReference type="EMBL" id="TVU51806.1"/>
    </source>
</evidence>
<dbReference type="Proteomes" id="UP000324897">
    <property type="component" value="Chromosome 6"/>
</dbReference>
<feature type="region of interest" description="Disordered" evidence="2">
    <location>
        <begin position="78"/>
        <end position="102"/>
    </location>
</feature>
<protein>
    <recommendedName>
        <fullName evidence="5">Ribosomal silencing factor RsfS</fullName>
    </recommendedName>
</protein>
<dbReference type="InterPro" id="IPR043519">
    <property type="entry name" value="NT_sf"/>
</dbReference>
<gene>
    <name evidence="3" type="ORF">EJB05_03251</name>
</gene>
<dbReference type="GO" id="GO:0043023">
    <property type="term" value="F:ribosomal large subunit binding"/>
    <property type="evidence" value="ECO:0007669"/>
    <property type="project" value="TreeGrafter"/>
</dbReference>
<dbReference type="SUPFAM" id="SSF81301">
    <property type="entry name" value="Nucleotidyltransferase"/>
    <property type="match status" value="1"/>
</dbReference>
<accession>A0A5J9WVV7</accession>
<dbReference type="Gene3D" id="3.30.460.10">
    <property type="entry name" value="Beta Polymerase, domain 2"/>
    <property type="match status" value="1"/>
</dbReference>
<dbReference type="OrthoDB" id="21330at2759"/>
<dbReference type="PANTHER" id="PTHR21043">
    <property type="entry name" value="IOJAP SUPERFAMILY ORTHOLOG"/>
    <property type="match status" value="1"/>
</dbReference>
<dbReference type="Pfam" id="PF02410">
    <property type="entry name" value="RsfS"/>
    <property type="match status" value="1"/>
</dbReference>
<organism evidence="3 4">
    <name type="scientific">Eragrostis curvula</name>
    <name type="common">weeping love grass</name>
    <dbReference type="NCBI Taxonomy" id="38414"/>
    <lineage>
        <taxon>Eukaryota</taxon>
        <taxon>Viridiplantae</taxon>
        <taxon>Streptophyta</taxon>
        <taxon>Embryophyta</taxon>
        <taxon>Tracheophyta</taxon>
        <taxon>Spermatophyta</taxon>
        <taxon>Magnoliopsida</taxon>
        <taxon>Liliopsida</taxon>
        <taxon>Poales</taxon>
        <taxon>Poaceae</taxon>
        <taxon>PACMAD clade</taxon>
        <taxon>Chloridoideae</taxon>
        <taxon>Eragrostideae</taxon>
        <taxon>Eragrostidinae</taxon>
        <taxon>Eragrostis</taxon>
    </lineage>
</organism>
<evidence type="ECO:0008006" key="5">
    <source>
        <dbReference type="Google" id="ProtNLM"/>
    </source>
</evidence>
<dbReference type="EMBL" id="RWGY01000002">
    <property type="protein sequence ID" value="TVU51806.1"/>
    <property type="molecule type" value="Genomic_DNA"/>
</dbReference>
<name>A0A5J9WVV7_9POAL</name>
<dbReference type="Gramene" id="TVU51806">
    <property type="protein sequence ID" value="TVU51806"/>
    <property type="gene ID" value="EJB05_03251"/>
</dbReference>
<dbReference type="PANTHER" id="PTHR21043:SF0">
    <property type="entry name" value="MITOCHONDRIAL ASSEMBLY OF RIBOSOMAL LARGE SUBUNIT PROTEIN 1"/>
    <property type="match status" value="1"/>
</dbReference>
<keyword evidence="4" id="KW-1185">Reference proteome</keyword>
<sequence length="102" mass="11315">MPSVQGQQAGKWVVIDSGSIIIHALEERAREYYNLESIWSKEVSPNTSVQVFSSLDLNASLVADVRSFCINGVGDISGEDTPQEPFTETHEEHLNSLVRKKP</sequence>
<comment type="similarity">
    <text evidence="1">Belongs to the Iojap/RsfS family.</text>
</comment>
<dbReference type="AlphaFoldDB" id="A0A5J9WVV7"/>